<keyword evidence="6" id="KW-0560">Oxidoreductase</keyword>
<dbReference type="InterPro" id="IPR016156">
    <property type="entry name" value="FAD/NAD-linked_Rdtase_dimer_sf"/>
</dbReference>
<evidence type="ECO:0000256" key="13">
    <source>
        <dbReference type="ARBA" id="ARBA00079404"/>
    </source>
</evidence>
<dbReference type="Proteomes" id="UP000190857">
    <property type="component" value="Unassembled WGS sequence"/>
</dbReference>
<evidence type="ECO:0000256" key="12">
    <source>
        <dbReference type="ARBA" id="ARBA00077506"/>
    </source>
</evidence>
<gene>
    <name evidence="17" type="ORF">SAMN06309945_2191</name>
</gene>
<dbReference type="InterPro" id="IPR023753">
    <property type="entry name" value="FAD/NAD-binding_dom"/>
</dbReference>
<dbReference type="NCBIfam" id="NF005883">
    <property type="entry name" value="PRK07845.1"/>
    <property type="match status" value="1"/>
</dbReference>
<dbReference type="PANTHER" id="PTHR43014:SF1">
    <property type="entry name" value="NAD(P)H DEHYDROGENASE (QUINONE)"/>
    <property type="match status" value="1"/>
</dbReference>
<comment type="catalytic activity">
    <reaction evidence="8">
        <text>a quinone + NADH + H(+) = a quinol + NAD(+)</text>
        <dbReference type="Rhea" id="RHEA:46160"/>
        <dbReference type="ChEBI" id="CHEBI:15378"/>
        <dbReference type="ChEBI" id="CHEBI:24646"/>
        <dbReference type="ChEBI" id="CHEBI:57540"/>
        <dbReference type="ChEBI" id="CHEBI:57945"/>
        <dbReference type="ChEBI" id="CHEBI:132124"/>
        <dbReference type="EC" id="1.6.5.2"/>
    </reaction>
</comment>
<dbReference type="AlphaFoldDB" id="A0A1T5KFQ4"/>
<feature type="binding site" evidence="14">
    <location>
        <position position="337"/>
    </location>
    <ligand>
        <name>FAD</name>
        <dbReference type="ChEBI" id="CHEBI:57692"/>
    </ligand>
</feature>
<keyword evidence="14" id="KW-0547">Nucleotide-binding</keyword>
<feature type="binding site" evidence="14">
    <location>
        <position position="66"/>
    </location>
    <ligand>
        <name>FAD</name>
        <dbReference type="ChEBI" id="CHEBI:57692"/>
    </ligand>
</feature>
<evidence type="ECO:0000256" key="8">
    <source>
        <dbReference type="ARBA" id="ARBA00047678"/>
    </source>
</evidence>
<evidence type="ECO:0000256" key="5">
    <source>
        <dbReference type="ARBA" id="ARBA00022827"/>
    </source>
</evidence>
<evidence type="ECO:0000256" key="11">
    <source>
        <dbReference type="ARBA" id="ARBA00076614"/>
    </source>
</evidence>
<accession>A0A1T5KFQ4</accession>
<evidence type="ECO:0000313" key="17">
    <source>
        <dbReference type="EMBL" id="SKC62536.1"/>
    </source>
</evidence>
<comment type="cofactor">
    <cofactor evidence="14">
        <name>FAD</name>
        <dbReference type="ChEBI" id="CHEBI:57692"/>
    </cofactor>
    <text evidence="14">Binds 1 FAD per subunit.</text>
</comment>
<evidence type="ECO:0000256" key="10">
    <source>
        <dbReference type="ARBA" id="ARBA00072193"/>
    </source>
</evidence>
<proteinExistence type="inferred from homology"/>
<evidence type="ECO:0000256" key="9">
    <source>
        <dbReference type="ARBA" id="ARBA00048983"/>
    </source>
</evidence>
<dbReference type="PANTHER" id="PTHR43014">
    <property type="entry name" value="MERCURIC REDUCTASE"/>
    <property type="match status" value="1"/>
</dbReference>
<dbReference type="InterPro" id="IPR004099">
    <property type="entry name" value="Pyr_nucl-diS_OxRdtase_dimer"/>
</dbReference>
<dbReference type="SUPFAM" id="SSF55424">
    <property type="entry name" value="FAD/NAD-linked reductases, dimerisation (C-terminal) domain"/>
    <property type="match status" value="1"/>
</dbReference>
<dbReference type="STRING" id="123320.SAMN06309945_2191"/>
<keyword evidence="5 14" id="KW-0274">FAD</keyword>
<evidence type="ECO:0000256" key="6">
    <source>
        <dbReference type="ARBA" id="ARBA00023002"/>
    </source>
</evidence>
<comment type="catalytic activity">
    <reaction evidence="9">
        <text>a quinone + NADPH + H(+) = a quinol + NADP(+)</text>
        <dbReference type="Rhea" id="RHEA:46164"/>
        <dbReference type="ChEBI" id="CHEBI:15378"/>
        <dbReference type="ChEBI" id="CHEBI:24646"/>
        <dbReference type="ChEBI" id="CHEBI:57783"/>
        <dbReference type="ChEBI" id="CHEBI:58349"/>
        <dbReference type="ChEBI" id="CHEBI:132124"/>
        <dbReference type="EC" id="1.6.5.2"/>
    </reaction>
</comment>
<evidence type="ECO:0000256" key="1">
    <source>
        <dbReference type="ARBA" id="ARBA00007532"/>
    </source>
</evidence>
<dbReference type="GO" id="GO:0003955">
    <property type="term" value="F:NAD(P)H dehydrogenase (quinone) activity"/>
    <property type="evidence" value="ECO:0007669"/>
    <property type="project" value="UniProtKB-EC"/>
</dbReference>
<organism evidence="17 18">
    <name type="scientific">Okibacterium fritillariae</name>
    <dbReference type="NCBI Taxonomy" id="123320"/>
    <lineage>
        <taxon>Bacteria</taxon>
        <taxon>Bacillati</taxon>
        <taxon>Actinomycetota</taxon>
        <taxon>Actinomycetes</taxon>
        <taxon>Micrococcales</taxon>
        <taxon>Microbacteriaceae</taxon>
        <taxon>Okibacterium</taxon>
    </lineage>
</organism>
<feature type="domain" description="Pyridine nucleotide-disulphide oxidoreductase dimerisation" evidence="15">
    <location>
        <begin position="373"/>
        <end position="480"/>
    </location>
</feature>
<dbReference type="SUPFAM" id="SSF51905">
    <property type="entry name" value="FAD/NAD(P)-binding domain"/>
    <property type="match status" value="1"/>
</dbReference>
<evidence type="ECO:0000259" key="15">
    <source>
        <dbReference type="Pfam" id="PF02852"/>
    </source>
</evidence>
<evidence type="ECO:0000256" key="4">
    <source>
        <dbReference type="ARBA" id="ARBA00022630"/>
    </source>
</evidence>
<feature type="binding site" evidence="14">
    <location>
        <begin position="209"/>
        <end position="216"/>
    </location>
    <ligand>
        <name>NAD(+)</name>
        <dbReference type="ChEBI" id="CHEBI:57540"/>
    </ligand>
</feature>
<evidence type="ECO:0000256" key="2">
    <source>
        <dbReference type="ARBA" id="ARBA00011881"/>
    </source>
</evidence>
<dbReference type="EC" id="1.6.5.2" evidence="3"/>
<dbReference type="Gene3D" id="3.50.50.60">
    <property type="entry name" value="FAD/NAD(P)-binding domain"/>
    <property type="match status" value="2"/>
</dbReference>
<comment type="similarity">
    <text evidence="1">Belongs to the class-I pyridine nucleotide-disulfide oxidoreductase family.</text>
</comment>
<dbReference type="Gene3D" id="3.30.390.30">
    <property type="match status" value="1"/>
</dbReference>
<keyword evidence="7 14" id="KW-0520">NAD</keyword>
<protein>
    <recommendedName>
        <fullName evidence="10">NAD(P)H dehydrogenase (quinone)</fullName>
        <ecNumber evidence="3">1.6.5.2</ecNumber>
    </recommendedName>
    <alternativeName>
        <fullName evidence="13">NAD(P)H quinone reductase</fullName>
    </alternativeName>
    <alternativeName>
        <fullName evidence="11">NAD(P)H: menadione oxidoreductase</fullName>
    </alternativeName>
    <alternativeName>
        <fullName evidence="12">NADH-menadione reductase</fullName>
    </alternativeName>
</protein>
<dbReference type="PIRSF" id="PIRSF000350">
    <property type="entry name" value="Mercury_reductase_MerA"/>
    <property type="match status" value="1"/>
</dbReference>
<dbReference type="InterPro" id="IPR001100">
    <property type="entry name" value="Pyr_nuc-diS_OxRdtase"/>
</dbReference>
<name>A0A1T5KFQ4_9MICO</name>
<sequence length="488" mass="51048">MRIVVTRENGAMAYEFERKQRIAVLGGGPGGYEAALAGAQLGADVTLIERTGVGGSAVITDVVPSKSLIATAEAAISISEAEDLGVQFFSRSAEGRPVRPEVAVNLAAVNKRLLGLARQQSEDMRTNLVREGVRIIQGEGRLDGRNNVVVSTGGDAPTDFDGVEADTIVISVGASPRQLPSAKPDGERILTWTQLYNLKSVPEHLIVVGSGVTGAEFASAYTALGSKVTLISSRDQVLPGEDADAAAVIEKVFKRNGMTVLSKSRADSVARTENGVVATLSDGRTVEGSHCLVAVGSVPNTSGIGLEEAGVQLTESGHIRVNRVARTSMPNIYAAGDCTTLLPLASVASMQGRTAMFHAMGDAVSPIEVRNVAANIFTQPEIATVGWTQKQIEEGIAQGDIYKLPLASNPRAKMMGIKDGFVKLFARTGSGTVIGGVIVAPKASELVFPLALAVEHRLTVDQVARAFAVYPSLTGSIADAARAMHIVL</sequence>
<feature type="domain" description="FAD/NAD(P)-binding" evidence="16">
    <location>
        <begin position="21"/>
        <end position="352"/>
    </location>
</feature>
<keyword evidence="18" id="KW-1185">Reference proteome</keyword>
<evidence type="ECO:0000256" key="14">
    <source>
        <dbReference type="PIRSR" id="PIRSR000350-3"/>
    </source>
</evidence>
<dbReference type="EMBL" id="FUZP01000002">
    <property type="protein sequence ID" value="SKC62536.1"/>
    <property type="molecule type" value="Genomic_DNA"/>
</dbReference>
<dbReference type="InterPro" id="IPR036188">
    <property type="entry name" value="FAD/NAD-bd_sf"/>
</dbReference>
<evidence type="ECO:0000256" key="3">
    <source>
        <dbReference type="ARBA" id="ARBA00012648"/>
    </source>
</evidence>
<reference evidence="17 18" key="1">
    <citation type="submission" date="2017-02" db="EMBL/GenBank/DDBJ databases">
        <authorList>
            <person name="Peterson S.W."/>
        </authorList>
    </citation>
    <scope>NUCLEOTIDE SEQUENCE [LARGE SCALE GENOMIC DNA]</scope>
    <source>
        <strain evidence="17 18">VKM Ac-2059</strain>
    </source>
</reference>
<dbReference type="PRINTS" id="PR00411">
    <property type="entry name" value="PNDRDTASEI"/>
</dbReference>
<dbReference type="PRINTS" id="PR00368">
    <property type="entry name" value="FADPNR"/>
</dbReference>
<feature type="binding site" evidence="14">
    <location>
        <position position="296"/>
    </location>
    <ligand>
        <name>NAD(+)</name>
        <dbReference type="ChEBI" id="CHEBI:57540"/>
    </ligand>
</feature>
<evidence type="ECO:0000259" key="16">
    <source>
        <dbReference type="Pfam" id="PF07992"/>
    </source>
</evidence>
<evidence type="ECO:0000313" key="18">
    <source>
        <dbReference type="Proteomes" id="UP000190857"/>
    </source>
</evidence>
<dbReference type="GO" id="GO:0050660">
    <property type="term" value="F:flavin adenine dinucleotide binding"/>
    <property type="evidence" value="ECO:0007669"/>
    <property type="project" value="TreeGrafter"/>
</dbReference>
<dbReference type="FunFam" id="3.50.50.60:FF:000054">
    <property type="entry name" value="Flavoprotein disulfide reductase"/>
    <property type="match status" value="1"/>
</dbReference>
<dbReference type="Pfam" id="PF02852">
    <property type="entry name" value="Pyr_redox_dim"/>
    <property type="match status" value="1"/>
</dbReference>
<feature type="binding site" evidence="14">
    <location>
        <position position="140"/>
    </location>
    <ligand>
        <name>FAD</name>
        <dbReference type="ChEBI" id="CHEBI:57692"/>
    </ligand>
</feature>
<evidence type="ECO:0000256" key="7">
    <source>
        <dbReference type="ARBA" id="ARBA00023027"/>
    </source>
</evidence>
<keyword evidence="4" id="KW-0285">Flavoprotein</keyword>
<comment type="subunit">
    <text evidence="2">Homotetramer.</text>
</comment>
<dbReference type="Pfam" id="PF07992">
    <property type="entry name" value="Pyr_redox_2"/>
    <property type="match status" value="1"/>
</dbReference>